<keyword evidence="4" id="KW-1185">Reference proteome</keyword>
<dbReference type="PANTHER" id="PTHR43542">
    <property type="entry name" value="METHYLTRANSFERASE"/>
    <property type="match status" value="1"/>
</dbReference>
<dbReference type="InterPro" id="IPR029063">
    <property type="entry name" value="SAM-dependent_MTases_sf"/>
</dbReference>
<keyword evidence="2 3" id="KW-0808">Transferase</keyword>
<dbReference type="PANTHER" id="PTHR43542:SF1">
    <property type="entry name" value="METHYLTRANSFERASE"/>
    <property type="match status" value="1"/>
</dbReference>
<evidence type="ECO:0000313" key="4">
    <source>
        <dbReference type="Proteomes" id="UP000239589"/>
    </source>
</evidence>
<accession>A0A2S6CXQ3</accession>
<dbReference type="InterPro" id="IPR002052">
    <property type="entry name" value="DNA_methylase_N6_adenine_CS"/>
</dbReference>
<organism evidence="3 4">
    <name type="scientific">Cuspidothrix issatschenkoi CHARLIE-1</name>
    <dbReference type="NCBI Taxonomy" id="2052836"/>
    <lineage>
        <taxon>Bacteria</taxon>
        <taxon>Bacillati</taxon>
        <taxon>Cyanobacteriota</taxon>
        <taxon>Cyanophyceae</taxon>
        <taxon>Nostocales</taxon>
        <taxon>Aphanizomenonaceae</taxon>
        <taxon>Cuspidothrix</taxon>
    </lineage>
</organism>
<comment type="caution">
    <text evidence="3">The sequence shown here is derived from an EMBL/GenBank/DDBJ whole genome shotgun (WGS) entry which is preliminary data.</text>
</comment>
<evidence type="ECO:0000256" key="2">
    <source>
        <dbReference type="ARBA" id="ARBA00022679"/>
    </source>
</evidence>
<dbReference type="SUPFAM" id="SSF53335">
    <property type="entry name" value="S-adenosyl-L-methionine-dependent methyltransferases"/>
    <property type="match status" value="1"/>
</dbReference>
<dbReference type="EMBL" id="PGEM01000025">
    <property type="protein sequence ID" value="PPJ64499.1"/>
    <property type="molecule type" value="Genomic_DNA"/>
</dbReference>
<dbReference type="GO" id="GO:0031167">
    <property type="term" value="P:rRNA methylation"/>
    <property type="evidence" value="ECO:0007669"/>
    <property type="project" value="InterPro"/>
</dbReference>
<keyword evidence="1 3" id="KW-0489">Methyltransferase</keyword>
<sequence>MSLRIYGNRLLKTLPGESTRPTSARVRQALFNIWQGTINGCRWLDLCAGSGSMGAEALCREASLVIGIEHSSQACAIIQQNWQHVAKPEQKFQILRGNITQQLKKLSGQKFDRIYFDPPYASGLYEPVLQAIAQYQLLDPQGEIAVEHHHQDWTPPTIPNWEICRQKTYGNTGLTFYQETGSREQGAENKENFLLPSELLTP</sequence>
<evidence type="ECO:0000256" key="1">
    <source>
        <dbReference type="ARBA" id="ARBA00022603"/>
    </source>
</evidence>
<dbReference type="NCBIfam" id="TIGR00095">
    <property type="entry name" value="16S rRNA (guanine(966)-N(2))-methyltransferase RsmD"/>
    <property type="match status" value="1"/>
</dbReference>
<dbReference type="CDD" id="cd02440">
    <property type="entry name" value="AdoMet_MTases"/>
    <property type="match status" value="1"/>
</dbReference>
<dbReference type="InterPro" id="IPR004398">
    <property type="entry name" value="RNA_MeTrfase_RsmD"/>
</dbReference>
<dbReference type="GO" id="GO:0008168">
    <property type="term" value="F:methyltransferase activity"/>
    <property type="evidence" value="ECO:0007669"/>
    <property type="project" value="UniProtKB-KW"/>
</dbReference>
<dbReference type="AlphaFoldDB" id="A0A2S6CXQ3"/>
<dbReference type="Proteomes" id="UP000239589">
    <property type="component" value="Unassembled WGS sequence"/>
</dbReference>
<dbReference type="Gene3D" id="3.40.50.150">
    <property type="entry name" value="Vaccinia Virus protein VP39"/>
    <property type="match status" value="1"/>
</dbReference>
<dbReference type="PROSITE" id="PS00092">
    <property type="entry name" value="N6_MTASE"/>
    <property type="match status" value="1"/>
</dbReference>
<dbReference type="OrthoDB" id="9803017at2"/>
<protein>
    <submittedName>
        <fullName evidence="3">16S rRNA (Guanine(966)-N(2))-methyltransferase RsmD</fullName>
    </submittedName>
</protein>
<dbReference type="RefSeq" id="WP_104386565.1">
    <property type="nucleotide sequence ID" value="NZ_PGEM01000025.1"/>
</dbReference>
<evidence type="ECO:0000313" key="3">
    <source>
        <dbReference type="EMBL" id="PPJ64499.1"/>
    </source>
</evidence>
<name>A0A2S6CXQ3_9CYAN</name>
<dbReference type="Pfam" id="PF03602">
    <property type="entry name" value="Cons_hypoth95"/>
    <property type="match status" value="1"/>
</dbReference>
<gene>
    <name evidence="3" type="primary">rsmD</name>
    <name evidence="3" type="ORF">CUN59_03680</name>
</gene>
<dbReference type="GO" id="GO:0003676">
    <property type="term" value="F:nucleic acid binding"/>
    <property type="evidence" value="ECO:0007669"/>
    <property type="project" value="InterPro"/>
</dbReference>
<reference evidence="3 4" key="1">
    <citation type="submission" date="2018-02" db="EMBL/GenBank/DDBJ databases">
        <title>Discovery of a pederin family compound in a non-symbiotic bloom-forming cyanobacterium.</title>
        <authorList>
            <person name="Kust A."/>
            <person name="Mares J."/>
            <person name="Jokela J."/>
            <person name="Urajova P."/>
            <person name="Hajek J."/>
            <person name="Saurav K."/>
            <person name="Voracova K."/>
            <person name="Fewer D.P."/>
            <person name="Haapaniemi E."/>
            <person name="Permi P."/>
            <person name="Rehakova K."/>
            <person name="Sivonen K."/>
            <person name="Hrouzek P."/>
        </authorList>
    </citation>
    <scope>NUCLEOTIDE SEQUENCE [LARGE SCALE GENOMIC DNA]</scope>
    <source>
        <strain evidence="3 4">CHARLIE-1</strain>
    </source>
</reference>
<dbReference type="PIRSF" id="PIRSF004553">
    <property type="entry name" value="CHP00095"/>
    <property type="match status" value="1"/>
</dbReference>
<proteinExistence type="predicted"/>